<dbReference type="OrthoDB" id="5770459at2"/>
<dbReference type="Proteomes" id="UP000192266">
    <property type="component" value="Unassembled WGS sequence"/>
</dbReference>
<dbReference type="STRING" id="645990.SAMN00120144_3793"/>
<dbReference type="Pfam" id="PF20432">
    <property type="entry name" value="Xre-like-HTH"/>
    <property type="match status" value="1"/>
</dbReference>
<feature type="domain" description="Antitoxin Xre-like helix-turn-helix" evidence="3">
    <location>
        <begin position="47"/>
        <end position="108"/>
    </location>
</feature>
<feature type="region of interest" description="Disordered" evidence="1">
    <location>
        <begin position="1"/>
        <end position="28"/>
    </location>
</feature>
<evidence type="ECO:0000313" key="4">
    <source>
        <dbReference type="EMBL" id="SMB80253.1"/>
    </source>
</evidence>
<dbReference type="Pfam" id="PF09722">
    <property type="entry name" value="Xre_MbcA_ParS_C"/>
    <property type="match status" value="1"/>
</dbReference>
<dbReference type="AlphaFoldDB" id="A0A1W1UGT7"/>
<evidence type="ECO:0000259" key="3">
    <source>
        <dbReference type="Pfam" id="PF20432"/>
    </source>
</evidence>
<proteinExistence type="predicted"/>
<dbReference type="InterPro" id="IPR046847">
    <property type="entry name" value="Xre-like_HTH"/>
</dbReference>
<sequence length="165" mass="18076">MSAPVKTANRPPQAARTRKEKVVVPPSPPASIHIVPQTSSSAAIFALIDQARAGLPTSQLRAIGVRLALPVRELAPLLATTERTLARRLDQPGELNKMESERLLLLQRLAEHGVDVFEDQGKFNRWLRRPLALLGGQSPLELLDTASGFQVVDELLGRIEYGVYS</sequence>
<dbReference type="GO" id="GO:0003677">
    <property type="term" value="F:DNA binding"/>
    <property type="evidence" value="ECO:0007669"/>
    <property type="project" value="InterPro"/>
</dbReference>
<dbReference type="RefSeq" id="WP_084443219.1">
    <property type="nucleotide sequence ID" value="NZ_FWWW01000020.1"/>
</dbReference>
<gene>
    <name evidence="4" type="ORF">SAMN00120144_3793</name>
</gene>
<reference evidence="4 5" key="1">
    <citation type="submission" date="2017-04" db="EMBL/GenBank/DDBJ databases">
        <authorList>
            <person name="Afonso C.L."/>
            <person name="Miller P.J."/>
            <person name="Scott M.A."/>
            <person name="Spackman E."/>
            <person name="Goraichik I."/>
            <person name="Dimitrov K.M."/>
            <person name="Suarez D.L."/>
            <person name="Swayne D.E."/>
        </authorList>
    </citation>
    <scope>NUCLEOTIDE SEQUENCE [LARGE SCALE GENOMIC DNA]</scope>
    <source>
        <strain evidence="4 5">DSM 11622</strain>
    </source>
</reference>
<dbReference type="InterPro" id="IPR024467">
    <property type="entry name" value="Xre/MbcA/ParS-like_toxin-bd"/>
</dbReference>
<organism evidence="4 5">
    <name type="scientific">Hymenobacter roseosalivarius DSM 11622</name>
    <dbReference type="NCBI Taxonomy" id="645990"/>
    <lineage>
        <taxon>Bacteria</taxon>
        <taxon>Pseudomonadati</taxon>
        <taxon>Bacteroidota</taxon>
        <taxon>Cytophagia</taxon>
        <taxon>Cytophagales</taxon>
        <taxon>Hymenobacteraceae</taxon>
        <taxon>Hymenobacter</taxon>
    </lineage>
</organism>
<dbReference type="NCBIfam" id="TIGR02293">
    <property type="entry name" value="TAS_TIGR02293"/>
    <property type="match status" value="1"/>
</dbReference>
<evidence type="ECO:0000259" key="2">
    <source>
        <dbReference type="Pfam" id="PF09722"/>
    </source>
</evidence>
<evidence type="ECO:0000256" key="1">
    <source>
        <dbReference type="SAM" id="MobiDB-lite"/>
    </source>
</evidence>
<accession>A0A1W1UGT7</accession>
<feature type="domain" description="Antitoxin Xre/MbcA/ParS-like toxin-binding" evidence="2">
    <location>
        <begin position="113"/>
        <end position="162"/>
    </location>
</feature>
<protein>
    <submittedName>
        <fullName evidence="4">Uncharacterized protein</fullName>
    </submittedName>
</protein>
<keyword evidence="5" id="KW-1185">Reference proteome</keyword>
<evidence type="ECO:0000313" key="5">
    <source>
        <dbReference type="Proteomes" id="UP000192266"/>
    </source>
</evidence>
<dbReference type="InterPro" id="IPR011979">
    <property type="entry name" value="Antitox_Xre"/>
</dbReference>
<name>A0A1W1UGT7_9BACT</name>
<dbReference type="EMBL" id="FWWW01000020">
    <property type="protein sequence ID" value="SMB80253.1"/>
    <property type="molecule type" value="Genomic_DNA"/>
</dbReference>